<dbReference type="GO" id="GO:0004633">
    <property type="term" value="F:phosphopantothenoylcysteine decarboxylase activity"/>
    <property type="evidence" value="ECO:0007669"/>
    <property type="project" value="TreeGrafter"/>
</dbReference>
<reference evidence="2" key="1">
    <citation type="submission" date="2018-05" db="EMBL/GenBank/DDBJ databases">
        <authorList>
            <person name="Lanie J.A."/>
            <person name="Ng W.-L."/>
            <person name="Kazmierczak K.M."/>
            <person name="Andrzejewski T.M."/>
            <person name="Davidsen T.M."/>
            <person name="Wayne K.J."/>
            <person name="Tettelin H."/>
            <person name="Glass J.I."/>
            <person name="Rusch D."/>
            <person name="Podicherti R."/>
            <person name="Tsui H.-C.T."/>
            <person name="Winkler M.E."/>
        </authorList>
    </citation>
    <scope>NUCLEOTIDE SEQUENCE</scope>
</reference>
<name>A0A383EUZ1_9ZZZZ</name>
<feature type="non-terminal residue" evidence="2">
    <location>
        <position position="1"/>
    </location>
</feature>
<dbReference type="AlphaFoldDB" id="A0A383EUZ1"/>
<dbReference type="GO" id="GO:0010181">
    <property type="term" value="F:FMN binding"/>
    <property type="evidence" value="ECO:0007669"/>
    <property type="project" value="TreeGrafter"/>
</dbReference>
<dbReference type="GO" id="GO:0071513">
    <property type="term" value="C:phosphopantothenoylcysteine decarboxylase complex"/>
    <property type="evidence" value="ECO:0007669"/>
    <property type="project" value="TreeGrafter"/>
</dbReference>
<protein>
    <recommendedName>
        <fullName evidence="1">Flavoprotein domain-containing protein</fullName>
    </recommendedName>
</protein>
<dbReference type="Gene3D" id="3.40.50.1950">
    <property type="entry name" value="Flavin prenyltransferase-like"/>
    <property type="match status" value="1"/>
</dbReference>
<feature type="domain" description="Flavoprotein" evidence="1">
    <location>
        <begin position="5"/>
        <end position="139"/>
    </location>
</feature>
<proteinExistence type="predicted"/>
<dbReference type="InterPro" id="IPR036551">
    <property type="entry name" value="Flavin_trans-like"/>
</dbReference>
<dbReference type="PANTHER" id="PTHR14359:SF6">
    <property type="entry name" value="PHOSPHOPANTOTHENOYLCYSTEINE DECARBOXYLASE"/>
    <property type="match status" value="1"/>
</dbReference>
<sequence>VPGSRVLLVVTGSVAAYKACEVLRRLQDRDVEVRVAMTQNAGKFVSSLTFAALSGHRVLVNSFEDERPERIPHIRWAEESDAFCVVPASADFIAKMALGIADDFPSTLHLAFDGPVLVAPAMEDQMWQHPAVQENVDKL</sequence>
<dbReference type="Pfam" id="PF02441">
    <property type="entry name" value="Flavoprotein"/>
    <property type="match status" value="1"/>
</dbReference>
<dbReference type="SUPFAM" id="SSF52507">
    <property type="entry name" value="Homo-oligomeric flavin-containing Cys decarboxylases, HFCD"/>
    <property type="match status" value="1"/>
</dbReference>
<gene>
    <name evidence="2" type="ORF">METZ01_LOCUS513551</name>
</gene>
<organism evidence="2">
    <name type="scientific">marine metagenome</name>
    <dbReference type="NCBI Taxonomy" id="408172"/>
    <lineage>
        <taxon>unclassified sequences</taxon>
        <taxon>metagenomes</taxon>
        <taxon>ecological metagenomes</taxon>
    </lineage>
</organism>
<evidence type="ECO:0000313" key="2">
    <source>
        <dbReference type="EMBL" id="SVE60697.1"/>
    </source>
</evidence>
<accession>A0A383EUZ1</accession>
<dbReference type="GO" id="GO:0015937">
    <property type="term" value="P:coenzyme A biosynthetic process"/>
    <property type="evidence" value="ECO:0007669"/>
    <property type="project" value="TreeGrafter"/>
</dbReference>
<evidence type="ECO:0000259" key="1">
    <source>
        <dbReference type="Pfam" id="PF02441"/>
    </source>
</evidence>
<dbReference type="InterPro" id="IPR003382">
    <property type="entry name" value="Flavoprotein"/>
</dbReference>
<dbReference type="PANTHER" id="PTHR14359">
    <property type="entry name" value="HOMO-OLIGOMERIC FLAVIN CONTAINING CYS DECARBOXYLASE FAMILY"/>
    <property type="match status" value="1"/>
</dbReference>
<dbReference type="EMBL" id="UINC01229112">
    <property type="protein sequence ID" value="SVE60697.1"/>
    <property type="molecule type" value="Genomic_DNA"/>
</dbReference>
<feature type="non-terminal residue" evidence="2">
    <location>
        <position position="139"/>
    </location>
</feature>